<dbReference type="EMBL" id="OV696698">
    <property type="protein sequence ID" value="CAH1242673.1"/>
    <property type="molecule type" value="Genomic_DNA"/>
</dbReference>
<evidence type="ECO:0000313" key="3">
    <source>
        <dbReference type="Proteomes" id="UP000838412"/>
    </source>
</evidence>
<protein>
    <submittedName>
        <fullName evidence="2">Hypp6938 protein</fullName>
    </submittedName>
</protein>
<gene>
    <name evidence="2" type="primary">Hypp6938</name>
    <name evidence="2" type="ORF">BLAG_LOCUS5944</name>
</gene>
<evidence type="ECO:0000313" key="2">
    <source>
        <dbReference type="EMBL" id="CAH1242673.1"/>
    </source>
</evidence>
<name>A0A8J9YW03_BRALA</name>
<feature type="region of interest" description="Disordered" evidence="1">
    <location>
        <begin position="1"/>
        <end position="60"/>
    </location>
</feature>
<reference evidence="2" key="1">
    <citation type="submission" date="2022-01" db="EMBL/GenBank/DDBJ databases">
        <authorList>
            <person name="Braso-Vives M."/>
        </authorList>
    </citation>
    <scope>NUCLEOTIDE SEQUENCE</scope>
</reference>
<dbReference type="Proteomes" id="UP000838412">
    <property type="component" value="Chromosome 13"/>
</dbReference>
<proteinExistence type="predicted"/>
<evidence type="ECO:0000256" key="1">
    <source>
        <dbReference type="SAM" id="MobiDB-lite"/>
    </source>
</evidence>
<dbReference type="AlphaFoldDB" id="A0A8J9YW03"/>
<sequence>MEGKIWSAQGDKRLQLTGPQDLDNYEPVDAPGENSTHRRTTVAKRLASSSPDSRPDTKRVNVFEQLAANEPCP</sequence>
<accession>A0A8J9YW03</accession>
<keyword evidence="3" id="KW-1185">Reference proteome</keyword>
<organism evidence="2 3">
    <name type="scientific">Branchiostoma lanceolatum</name>
    <name type="common">Common lancelet</name>
    <name type="synonym">Amphioxus lanceolatum</name>
    <dbReference type="NCBI Taxonomy" id="7740"/>
    <lineage>
        <taxon>Eukaryota</taxon>
        <taxon>Metazoa</taxon>
        <taxon>Chordata</taxon>
        <taxon>Cephalochordata</taxon>
        <taxon>Leptocardii</taxon>
        <taxon>Amphioxiformes</taxon>
        <taxon>Branchiostomatidae</taxon>
        <taxon>Branchiostoma</taxon>
    </lineage>
</organism>